<evidence type="ECO:0000313" key="3">
    <source>
        <dbReference type="Proteomes" id="UP000292052"/>
    </source>
</evidence>
<feature type="compositionally biased region" description="Polar residues" evidence="1">
    <location>
        <begin position="1"/>
        <end position="16"/>
    </location>
</feature>
<gene>
    <name evidence="2" type="ORF">BDFB_006142</name>
</gene>
<reference evidence="2 3" key="1">
    <citation type="submission" date="2017-03" db="EMBL/GenBank/DDBJ databases">
        <title>Genome of the blue death feigning beetle - Asbolus verrucosus.</title>
        <authorList>
            <person name="Rider S.D."/>
        </authorList>
    </citation>
    <scope>NUCLEOTIDE SEQUENCE [LARGE SCALE GENOMIC DNA]</scope>
    <source>
        <strain evidence="2">Butters</strain>
        <tissue evidence="2">Head and leg muscle</tissue>
    </source>
</reference>
<evidence type="ECO:0000313" key="2">
    <source>
        <dbReference type="EMBL" id="RZC36645.1"/>
    </source>
</evidence>
<proteinExistence type="predicted"/>
<organism evidence="2 3">
    <name type="scientific">Asbolus verrucosus</name>
    <name type="common">Desert ironclad beetle</name>
    <dbReference type="NCBI Taxonomy" id="1661398"/>
    <lineage>
        <taxon>Eukaryota</taxon>
        <taxon>Metazoa</taxon>
        <taxon>Ecdysozoa</taxon>
        <taxon>Arthropoda</taxon>
        <taxon>Hexapoda</taxon>
        <taxon>Insecta</taxon>
        <taxon>Pterygota</taxon>
        <taxon>Neoptera</taxon>
        <taxon>Endopterygota</taxon>
        <taxon>Coleoptera</taxon>
        <taxon>Polyphaga</taxon>
        <taxon>Cucujiformia</taxon>
        <taxon>Tenebrionidae</taxon>
        <taxon>Pimeliinae</taxon>
        <taxon>Asbolus</taxon>
    </lineage>
</organism>
<dbReference type="EMBL" id="QDEB01060206">
    <property type="protein sequence ID" value="RZC36645.1"/>
    <property type="molecule type" value="Genomic_DNA"/>
</dbReference>
<dbReference type="OrthoDB" id="206130at2759"/>
<accession>A0A482VUV0</accession>
<dbReference type="Proteomes" id="UP000292052">
    <property type="component" value="Unassembled WGS sequence"/>
</dbReference>
<keyword evidence="3" id="KW-1185">Reference proteome</keyword>
<sequence length="66" mass="7718">MAYGKNNVSRNRNSWGPMSVPSGFHRLEPDEEFAEEYTERMMSAQMRQLDPLKEDLADWLNKTLVV</sequence>
<name>A0A482VUV0_ASBVE</name>
<protein>
    <submittedName>
        <fullName evidence="2">Uncharacterized protein</fullName>
    </submittedName>
</protein>
<evidence type="ECO:0000256" key="1">
    <source>
        <dbReference type="SAM" id="MobiDB-lite"/>
    </source>
</evidence>
<feature type="region of interest" description="Disordered" evidence="1">
    <location>
        <begin position="1"/>
        <end position="27"/>
    </location>
</feature>
<comment type="caution">
    <text evidence="2">The sequence shown here is derived from an EMBL/GenBank/DDBJ whole genome shotgun (WGS) entry which is preliminary data.</text>
</comment>
<dbReference type="AlphaFoldDB" id="A0A482VUV0"/>